<dbReference type="CDD" id="cd11541">
    <property type="entry name" value="NTP-PPase_u4"/>
    <property type="match status" value="1"/>
</dbReference>
<name>A0A2T9WT86_NANST</name>
<dbReference type="Gene3D" id="1.10.287.1080">
    <property type="entry name" value="MazG-like"/>
    <property type="match status" value="1"/>
</dbReference>
<reference evidence="2 3" key="1">
    <citation type="journal article" date="2015" name="Appl. Environ. Microbiol.">
        <title>Nanoarchaeota, Their Sulfolobales Host, and Nanoarchaeota Virus Distribution across Yellowstone National Park Hot Springs.</title>
        <authorList>
            <person name="Munson-McGee J.H."/>
            <person name="Field E.K."/>
            <person name="Bateson M."/>
            <person name="Rooney C."/>
            <person name="Stepanauskas R."/>
            <person name="Young M.J."/>
        </authorList>
    </citation>
    <scope>NUCLEOTIDE SEQUENCE [LARGE SCALE GENOMIC DNA]</scope>
    <source>
        <strain evidence="2">SCGC AB-777_O03</strain>
    </source>
</reference>
<accession>A0A2T9WT86</accession>
<organism evidence="2 3">
    <name type="scientific">Nanobsidianus stetteri</name>
    <dbReference type="NCBI Taxonomy" id="1294122"/>
    <lineage>
        <taxon>Archaea</taxon>
        <taxon>Nanobdellota</taxon>
        <taxon>Candidatus Nanoarchaeia</taxon>
        <taxon>Nanoarchaeales</taxon>
        <taxon>Nanopusillaceae</taxon>
        <taxon>Candidatus Nanobsidianus</taxon>
    </lineage>
</organism>
<dbReference type="Pfam" id="PF03819">
    <property type="entry name" value="MazG"/>
    <property type="match status" value="1"/>
</dbReference>
<feature type="domain" description="NTP pyrophosphohydrolase MazG-like" evidence="1">
    <location>
        <begin position="29"/>
        <end position="95"/>
    </location>
</feature>
<protein>
    <recommendedName>
        <fullName evidence="1">NTP pyrophosphohydrolase MazG-like domain-containing protein</fullName>
    </recommendedName>
</protein>
<dbReference type="PIRSF" id="PIRSF006639">
    <property type="entry name" value="UCP006639_pph"/>
    <property type="match status" value="1"/>
</dbReference>
<gene>
    <name evidence="2" type="ORF">DDW05_01875</name>
</gene>
<dbReference type="InterPro" id="IPR004518">
    <property type="entry name" value="MazG-like_dom"/>
</dbReference>
<sequence>MEFNEYQEKAKETAMYPDKLDGGFFYTALALAGEVGELLNKIKKIARDNIKIKREEIISELGDILWYLSETARNFNISLEEVAEYNLKKIRNRKERGTLQGSGDNR</sequence>
<dbReference type="SUPFAM" id="SSF101386">
    <property type="entry name" value="all-alpha NTP pyrophosphatases"/>
    <property type="match status" value="1"/>
</dbReference>
<dbReference type="AlphaFoldDB" id="A0A2T9WT86"/>
<dbReference type="Proteomes" id="UP000245908">
    <property type="component" value="Unassembled WGS sequence"/>
</dbReference>
<proteinExistence type="predicted"/>
<dbReference type="InterPro" id="IPR011379">
    <property type="entry name" value="MazG-related_GP37"/>
</dbReference>
<evidence type="ECO:0000259" key="1">
    <source>
        <dbReference type="Pfam" id="PF03819"/>
    </source>
</evidence>
<comment type="caution">
    <text evidence="2">The sequence shown here is derived from an EMBL/GenBank/DDBJ whole genome shotgun (WGS) entry which is preliminary data.</text>
</comment>
<evidence type="ECO:0000313" key="2">
    <source>
        <dbReference type="EMBL" id="PVU71031.1"/>
    </source>
</evidence>
<dbReference type="EMBL" id="QEFH01000012">
    <property type="protein sequence ID" value="PVU71031.1"/>
    <property type="molecule type" value="Genomic_DNA"/>
</dbReference>
<evidence type="ECO:0000313" key="3">
    <source>
        <dbReference type="Proteomes" id="UP000245908"/>
    </source>
</evidence>